<dbReference type="PANTHER" id="PTHR24220">
    <property type="entry name" value="IMPORT ATP-BINDING PROTEIN"/>
    <property type="match status" value="1"/>
</dbReference>
<dbReference type="EMBL" id="JBIWXY010000001">
    <property type="protein sequence ID" value="MFJ5445797.1"/>
    <property type="molecule type" value="Genomic_DNA"/>
</dbReference>
<evidence type="ECO:0000256" key="11">
    <source>
        <dbReference type="RuleBase" id="RU365094"/>
    </source>
</evidence>
<evidence type="ECO:0000313" key="14">
    <source>
        <dbReference type="Proteomes" id="UP001617669"/>
    </source>
</evidence>
<keyword evidence="6 11" id="KW-0132">Cell division</keyword>
<proteinExistence type="inferred from homology"/>
<dbReference type="NCBIfam" id="TIGR02673">
    <property type="entry name" value="FtsE"/>
    <property type="match status" value="1"/>
</dbReference>
<protein>
    <recommendedName>
        <fullName evidence="4 11">Cell division ATP-binding protein FtsE</fullName>
    </recommendedName>
</protein>
<keyword evidence="5 11" id="KW-1003">Cell membrane</keyword>
<keyword evidence="10 11" id="KW-0131">Cell cycle</keyword>
<evidence type="ECO:0000256" key="2">
    <source>
        <dbReference type="ARBA" id="ARBA00004202"/>
    </source>
</evidence>
<evidence type="ECO:0000256" key="10">
    <source>
        <dbReference type="ARBA" id="ARBA00023306"/>
    </source>
</evidence>
<evidence type="ECO:0000313" key="13">
    <source>
        <dbReference type="EMBL" id="MFJ5445797.1"/>
    </source>
</evidence>
<dbReference type="RefSeq" id="WP_400880605.1">
    <property type="nucleotide sequence ID" value="NZ_JBIWXY010000001.1"/>
</dbReference>
<dbReference type="InterPro" id="IPR003439">
    <property type="entry name" value="ABC_transporter-like_ATP-bd"/>
</dbReference>
<keyword evidence="9 11" id="KW-0472">Membrane</keyword>
<evidence type="ECO:0000256" key="8">
    <source>
        <dbReference type="ARBA" id="ARBA00022840"/>
    </source>
</evidence>
<comment type="subunit">
    <text evidence="11">Homodimer. Forms a membrane-associated complex with FtsX.</text>
</comment>
<dbReference type="GO" id="GO:0005524">
    <property type="term" value="F:ATP binding"/>
    <property type="evidence" value="ECO:0007669"/>
    <property type="project" value="UniProtKB-KW"/>
</dbReference>
<organism evidence="13 14">
    <name type="scientific">Methylobacillus methanolivorans</name>
    <dbReference type="NCBI Taxonomy" id="1848927"/>
    <lineage>
        <taxon>Bacteria</taxon>
        <taxon>Pseudomonadati</taxon>
        <taxon>Pseudomonadota</taxon>
        <taxon>Betaproteobacteria</taxon>
        <taxon>Nitrosomonadales</taxon>
        <taxon>Methylophilaceae</taxon>
        <taxon>Methylobacillus</taxon>
    </lineage>
</organism>
<dbReference type="PROSITE" id="PS50893">
    <property type="entry name" value="ABC_TRANSPORTER_2"/>
    <property type="match status" value="1"/>
</dbReference>
<dbReference type="InterPro" id="IPR015854">
    <property type="entry name" value="ABC_transpr_LolD-like"/>
</dbReference>
<dbReference type="GO" id="GO:0051301">
    <property type="term" value="P:cell division"/>
    <property type="evidence" value="ECO:0007669"/>
    <property type="project" value="UniProtKB-KW"/>
</dbReference>
<keyword evidence="8 11" id="KW-0067">ATP-binding</keyword>
<accession>A0ABW8GL49</accession>
<comment type="similarity">
    <text evidence="3 11">Belongs to the ABC transporter superfamily.</text>
</comment>
<comment type="subcellular location">
    <subcellularLocation>
        <location evidence="11">Cell inner membrane</location>
        <topology evidence="11">Peripheral membrane protein</topology>
        <orientation evidence="11">Cytoplasmic side</orientation>
    </subcellularLocation>
    <subcellularLocation>
        <location evidence="2">Cell membrane</location>
        <topology evidence="2">Peripheral membrane protein</topology>
    </subcellularLocation>
</comment>
<dbReference type="InterPro" id="IPR017871">
    <property type="entry name" value="ABC_transporter-like_CS"/>
</dbReference>
<keyword evidence="14" id="KW-1185">Reference proteome</keyword>
<evidence type="ECO:0000256" key="4">
    <source>
        <dbReference type="ARBA" id="ARBA00020019"/>
    </source>
</evidence>
<evidence type="ECO:0000256" key="5">
    <source>
        <dbReference type="ARBA" id="ARBA00022475"/>
    </source>
</evidence>
<comment type="function">
    <text evidence="1">Part of the ABC transporter FtsEX involved in cellular division. Important for assembly or stability of the septal ring.</text>
</comment>
<reference evidence="13 14" key="1">
    <citation type="submission" date="2024-11" db="EMBL/GenBank/DDBJ databases">
        <authorList>
            <person name="Kaparullina E.N."/>
            <person name="Delegan Y.A."/>
            <person name="Doronina N.V."/>
        </authorList>
    </citation>
    <scope>NUCLEOTIDE SEQUENCE [LARGE SCALE GENOMIC DNA]</scope>
    <source>
        <strain evidence="13 14">7sh_L</strain>
    </source>
</reference>
<comment type="caution">
    <text evidence="13">The sequence shown here is derived from an EMBL/GenBank/DDBJ whole genome shotgun (WGS) entry which is preliminary data.</text>
</comment>
<evidence type="ECO:0000256" key="3">
    <source>
        <dbReference type="ARBA" id="ARBA00005417"/>
    </source>
</evidence>
<dbReference type="Proteomes" id="UP001617669">
    <property type="component" value="Unassembled WGS sequence"/>
</dbReference>
<dbReference type="PROSITE" id="PS00211">
    <property type="entry name" value="ABC_TRANSPORTER_1"/>
    <property type="match status" value="1"/>
</dbReference>
<sequence>MIRFDQVNKRYRGSDDILRNVTFEIAAGELVFVTGHSGAGKSTLLKLMAGIERPTSGTVLIGNQNISKLRPRMLPYLRRKFGLVFQDHKLLYDRNCFENVALPLYINGITGQEAAKRIRAALDKVGLLAKEKAIPITLSGGEQQRLAIARAVVSRPAILIADEPTGNLDEEYATDIMTLFRAFQQVGTTVIIATHDAHGIQNIPAKILHLDHGKLSVS</sequence>
<evidence type="ECO:0000256" key="6">
    <source>
        <dbReference type="ARBA" id="ARBA00022618"/>
    </source>
</evidence>
<dbReference type="Pfam" id="PF00005">
    <property type="entry name" value="ABC_tran"/>
    <property type="match status" value="1"/>
</dbReference>
<name>A0ABW8GL49_9PROT</name>
<dbReference type="InterPro" id="IPR005286">
    <property type="entry name" value="Cell_div_FtsE"/>
</dbReference>
<gene>
    <name evidence="11 13" type="primary">ftsE</name>
    <name evidence="13" type="ORF">ACIKP9_06100</name>
</gene>
<feature type="domain" description="ABC transporter" evidence="12">
    <location>
        <begin position="2"/>
        <end position="217"/>
    </location>
</feature>
<dbReference type="SMART" id="SM00382">
    <property type="entry name" value="AAA"/>
    <property type="match status" value="1"/>
</dbReference>
<evidence type="ECO:0000256" key="1">
    <source>
        <dbReference type="ARBA" id="ARBA00002579"/>
    </source>
</evidence>
<dbReference type="InterPro" id="IPR027417">
    <property type="entry name" value="P-loop_NTPase"/>
</dbReference>
<evidence type="ECO:0000256" key="9">
    <source>
        <dbReference type="ARBA" id="ARBA00023136"/>
    </source>
</evidence>
<keyword evidence="7 11" id="KW-0547">Nucleotide-binding</keyword>
<dbReference type="InterPro" id="IPR003593">
    <property type="entry name" value="AAA+_ATPase"/>
</dbReference>
<dbReference type="SUPFAM" id="SSF52540">
    <property type="entry name" value="P-loop containing nucleoside triphosphate hydrolases"/>
    <property type="match status" value="1"/>
</dbReference>
<evidence type="ECO:0000256" key="7">
    <source>
        <dbReference type="ARBA" id="ARBA00022741"/>
    </source>
</evidence>
<evidence type="ECO:0000259" key="12">
    <source>
        <dbReference type="PROSITE" id="PS50893"/>
    </source>
</evidence>
<dbReference type="PANTHER" id="PTHR24220:SF470">
    <property type="entry name" value="CELL DIVISION ATP-BINDING PROTEIN FTSE"/>
    <property type="match status" value="1"/>
</dbReference>
<dbReference type="Gene3D" id="3.40.50.300">
    <property type="entry name" value="P-loop containing nucleotide triphosphate hydrolases"/>
    <property type="match status" value="1"/>
</dbReference>